<name>A0A8A4TIW8_SULCO</name>
<gene>
    <name evidence="1" type="ORF">J3U87_30155</name>
</gene>
<protein>
    <submittedName>
        <fullName evidence="1">Uncharacterized protein</fullName>
    </submittedName>
</protein>
<dbReference type="AlphaFoldDB" id="A0A8A4TIW8"/>
<proteinExistence type="predicted"/>
<reference evidence="1" key="1">
    <citation type="submission" date="2021-03" db="EMBL/GenBank/DDBJ databases">
        <title>Acanthopleuribacteraceae sp. M133.</title>
        <authorList>
            <person name="Wang G."/>
        </authorList>
    </citation>
    <scope>NUCLEOTIDE SEQUENCE</scope>
    <source>
        <strain evidence="1">M133</strain>
    </source>
</reference>
<dbReference type="KEGG" id="scor:J3U87_30155"/>
<sequence length="71" mass="8469">MEQRKTEQRMEEGTENGIHTTAPLFEMLKVFKKPIKEVKVERDQAQDRQFDKPYRKEARLPVGLLLFGFLF</sequence>
<accession>A0A8A4TIW8</accession>
<evidence type="ECO:0000313" key="2">
    <source>
        <dbReference type="Proteomes" id="UP000663929"/>
    </source>
</evidence>
<organism evidence="1 2">
    <name type="scientific">Sulfidibacter corallicola</name>
    <dbReference type="NCBI Taxonomy" id="2818388"/>
    <lineage>
        <taxon>Bacteria</taxon>
        <taxon>Pseudomonadati</taxon>
        <taxon>Acidobacteriota</taxon>
        <taxon>Holophagae</taxon>
        <taxon>Acanthopleuribacterales</taxon>
        <taxon>Acanthopleuribacteraceae</taxon>
        <taxon>Sulfidibacter</taxon>
    </lineage>
</organism>
<dbReference type="RefSeq" id="WP_237379498.1">
    <property type="nucleotide sequence ID" value="NZ_CP071793.1"/>
</dbReference>
<dbReference type="Proteomes" id="UP000663929">
    <property type="component" value="Chromosome"/>
</dbReference>
<keyword evidence="2" id="KW-1185">Reference proteome</keyword>
<evidence type="ECO:0000313" key="1">
    <source>
        <dbReference type="EMBL" id="QTD49866.1"/>
    </source>
</evidence>
<dbReference type="EMBL" id="CP071793">
    <property type="protein sequence ID" value="QTD49866.1"/>
    <property type="molecule type" value="Genomic_DNA"/>
</dbReference>